<dbReference type="SUPFAM" id="SSF54001">
    <property type="entry name" value="Cysteine proteinases"/>
    <property type="match status" value="1"/>
</dbReference>
<keyword evidence="2" id="KW-1133">Transmembrane helix</keyword>
<feature type="transmembrane region" description="Helical" evidence="2">
    <location>
        <begin position="50"/>
        <end position="70"/>
    </location>
</feature>
<organism evidence="4 5">
    <name type="scientific">Pseudonocardia charpentierae</name>
    <dbReference type="NCBI Taxonomy" id="3075545"/>
    <lineage>
        <taxon>Bacteria</taxon>
        <taxon>Bacillati</taxon>
        <taxon>Actinomycetota</taxon>
        <taxon>Actinomycetes</taxon>
        <taxon>Pseudonocardiales</taxon>
        <taxon>Pseudonocardiaceae</taxon>
        <taxon>Pseudonocardia</taxon>
    </lineage>
</organism>
<dbReference type="PANTHER" id="PTHR42736">
    <property type="entry name" value="PROTEIN-GLUTAMINE GAMMA-GLUTAMYLTRANSFERASE"/>
    <property type="match status" value="1"/>
</dbReference>
<dbReference type="Proteomes" id="UP001183202">
    <property type="component" value="Unassembled WGS sequence"/>
</dbReference>
<evidence type="ECO:0000313" key="4">
    <source>
        <dbReference type="EMBL" id="MDT0350599.1"/>
    </source>
</evidence>
<feature type="region of interest" description="Disordered" evidence="1">
    <location>
        <begin position="742"/>
        <end position="775"/>
    </location>
</feature>
<proteinExistence type="predicted"/>
<evidence type="ECO:0000256" key="2">
    <source>
        <dbReference type="SAM" id="Phobius"/>
    </source>
</evidence>
<dbReference type="InterPro" id="IPR052901">
    <property type="entry name" value="Bact_TGase-like"/>
</dbReference>
<dbReference type="InterPro" id="IPR002931">
    <property type="entry name" value="Transglutaminase-like"/>
</dbReference>
<comment type="caution">
    <text evidence="4">The sequence shown here is derived from an EMBL/GenBank/DDBJ whole genome shotgun (WGS) entry which is preliminary data.</text>
</comment>
<feature type="transmembrane region" description="Helical" evidence="2">
    <location>
        <begin position="185"/>
        <end position="204"/>
    </location>
</feature>
<feature type="transmembrane region" description="Helical" evidence="2">
    <location>
        <begin position="162"/>
        <end position="179"/>
    </location>
</feature>
<name>A0ABU2N9N8_9PSEU</name>
<accession>A0ABU2N9N8</accession>
<dbReference type="Pfam" id="PF11992">
    <property type="entry name" value="TgpA_N"/>
    <property type="match status" value="1"/>
</dbReference>
<evidence type="ECO:0000313" key="5">
    <source>
        <dbReference type="Proteomes" id="UP001183202"/>
    </source>
</evidence>
<keyword evidence="2" id="KW-0472">Membrane</keyword>
<dbReference type="Gene3D" id="3.10.620.30">
    <property type="match status" value="1"/>
</dbReference>
<dbReference type="InterPro" id="IPR021878">
    <property type="entry name" value="TgpA_N"/>
</dbReference>
<protein>
    <submittedName>
        <fullName evidence="4">TransglutaminaseTgpA domain-containing protein</fullName>
    </submittedName>
</protein>
<feature type="transmembrane region" description="Helical" evidence="2">
    <location>
        <begin position="77"/>
        <end position="103"/>
    </location>
</feature>
<reference evidence="5" key="1">
    <citation type="submission" date="2023-07" db="EMBL/GenBank/DDBJ databases">
        <title>30 novel species of actinomycetes from the DSMZ collection.</title>
        <authorList>
            <person name="Nouioui I."/>
        </authorList>
    </citation>
    <scope>NUCLEOTIDE SEQUENCE [LARGE SCALE GENOMIC DNA]</scope>
    <source>
        <strain evidence="5">DSM 45834</strain>
    </source>
</reference>
<feature type="compositionally biased region" description="Low complexity" evidence="1">
    <location>
        <begin position="577"/>
        <end position="606"/>
    </location>
</feature>
<evidence type="ECO:0000259" key="3">
    <source>
        <dbReference type="SMART" id="SM00460"/>
    </source>
</evidence>
<dbReference type="EMBL" id="JAVREJ010000008">
    <property type="protein sequence ID" value="MDT0350599.1"/>
    <property type="molecule type" value="Genomic_DNA"/>
</dbReference>
<feature type="transmembrane region" description="Helical" evidence="2">
    <location>
        <begin position="610"/>
        <end position="631"/>
    </location>
</feature>
<feature type="transmembrane region" description="Helical" evidence="2">
    <location>
        <begin position="216"/>
        <end position="239"/>
    </location>
</feature>
<feature type="compositionally biased region" description="Basic and acidic residues" evidence="1">
    <location>
        <begin position="746"/>
        <end position="775"/>
    </location>
</feature>
<feature type="transmembrane region" description="Helical" evidence="2">
    <location>
        <begin position="135"/>
        <end position="155"/>
    </location>
</feature>
<feature type="region of interest" description="Disordered" evidence="1">
    <location>
        <begin position="553"/>
        <end position="606"/>
    </location>
</feature>
<dbReference type="SMART" id="SM00460">
    <property type="entry name" value="TGc"/>
    <property type="match status" value="1"/>
</dbReference>
<dbReference type="Pfam" id="PF01841">
    <property type="entry name" value="Transglut_core"/>
    <property type="match status" value="1"/>
</dbReference>
<dbReference type="RefSeq" id="WP_311556624.1">
    <property type="nucleotide sequence ID" value="NZ_JAVREJ010000008.1"/>
</dbReference>
<dbReference type="PANTHER" id="PTHR42736:SF1">
    <property type="entry name" value="PROTEIN-GLUTAMINE GAMMA-GLUTAMYLTRANSFERASE"/>
    <property type="match status" value="1"/>
</dbReference>
<keyword evidence="5" id="KW-1185">Reference proteome</keyword>
<feature type="transmembrane region" description="Helical" evidence="2">
    <location>
        <begin position="27"/>
        <end position="44"/>
    </location>
</feature>
<keyword evidence="2" id="KW-0812">Transmembrane</keyword>
<gene>
    <name evidence="4" type="ORF">RM445_13790</name>
</gene>
<sequence length="775" mass="78789">MTALAPPATPDIPPQARVRRTAWLRPVWAGIALLLAGSPVGAVVQGTSWWGYAAGAVGLVVAVGLLGAAVRPRGVGGVVVAQFAALAVLLTGLFTGSGVLGIVPGPAAVGELTALVGDAATQIRTEAAPVPATPAMLLLVTLAFGVTAVAVHVVTVGAGAPGAVGVLLLAVFAVPAALADDLLPAWMPAAGAAGFGLLLLARPGPPSDHRQWRPGVGAAGIVAAAVVLALGAGAAAGAVGTAGRFPSTGGVGASRVGEIGLSPFTALRGELLQSTPSELFRVTGLPRPTYLRALTLSTYVPDAGWQVRRPGPGTPLTGPLPGSDVAGDRASVDIENVGFRDYWLPVYGVPLGVAGPDGERWSYDALSGTAYSNRPQQERSWTQETLLPTPTAEALRAADGANGVDPLFLNTDGVDRRVAAIAREITADAPTGFDRAVALNQWFTGPDSTFTYDLSTAPGNGDDALVEFLTIGKRGYCEQFASAMAVMLRTLGVPARVAVGFTGGREADDARSVSTADAHAWVEAWFPGAGWTTFDPTPLNDGRAIVPPYVAEAAGETGDGSDDQPAESAAPSPPAPEETAAPEAGAPETAAESADGAPAPGEAAPSGSPLPLVLALLMLLVAAAAAAPAWWRARMRRRRLASADAGGVGAAEAAWAELLAESADHGVPGRATDTVRTAADRMVQAHGLDAEARRAVDTVTGIVEESWYGGVDPAPGALAGPTRTVSAALRAAPLPLHRRMFPASVVDRRPGRTDRNAADEDADDRNNDDTAVTRR</sequence>
<dbReference type="InterPro" id="IPR038765">
    <property type="entry name" value="Papain-like_cys_pep_sf"/>
</dbReference>
<feature type="domain" description="Transglutaminase-like" evidence="3">
    <location>
        <begin position="469"/>
        <end position="538"/>
    </location>
</feature>
<evidence type="ECO:0000256" key="1">
    <source>
        <dbReference type="SAM" id="MobiDB-lite"/>
    </source>
</evidence>